<dbReference type="AlphaFoldDB" id="A0A6C0ANU2"/>
<reference evidence="1" key="1">
    <citation type="journal article" date="2020" name="Nature">
        <title>Giant virus diversity and host interactions through global metagenomics.</title>
        <authorList>
            <person name="Schulz F."/>
            <person name="Roux S."/>
            <person name="Paez-Espino D."/>
            <person name="Jungbluth S."/>
            <person name="Walsh D.A."/>
            <person name="Denef V.J."/>
            <person name="McMahon K.D."/>
            <person name="Konstantinidis K.T."/>
            <person name="Eloe-Fadrosh E.A."/>
            <person name="Kyrpides N.C."/>
            <person name="Woyke T."/>
        </authorList>
    </citation>
    <scope>NUCLEOTIDE SEQUENCE</scope>
    <source>
        <strain evidence="1">GVMAG-S-1101161-73</strain>
    </source>
</reference>
<dbReference type="EMBL" id="MN740730">
    <property type="protein sequence ID" value="QHS81163.1"/>
    <property type="molecule type" value="Genomic_DNA"/>
</dbReference>
<dbReference type="Pfam" id="PF05045">
    <property type="entry name" value="RgpF"/>
    <property type="match status" value="1"/>
</dbReference>
<accession>A0A6C0ANU2</accession>
<sequence>MPKLLVLYVFHIYNDRVKDFLNNCIFKDENTDFIIISNDTNNTFTAPDNVKLLFRDNIGYDFGGWSDALLRDNLYHKYDKFIFVNSSVSGPFLHSDFKGKWTDIYINGLQDNIKLFGSTINTIGQPQSLSHVQSYIFSMDKLTLDYLINCEIFSMTNYAKTFRDAIHNKEILMSRKIIENKWNIGSLLPYYKNVDFTFTNKTPGEYNINFLDDIMFPQFRNSLWNEYDLVFIKGNRVNIAS</sequence>
<dbReference type="InterPro" id="IPR007739">
    <property type="entry name" value="RgpF"/>
</dbReference>
<evidence type="ECO:0008006" key="2">
    <source>
        <dbReference type="Google" id="ProtNLM"/>
    </source>
</evidence>
<evidence type="ECO:0000313" key="1">
    <source>
        <dbReference type="EMBL" id="QHS81163.1"/>
    </source>
</evidence>
<organism evidence="1">
    <name type="scientific">viral metagenome</name>
    <dbReference type="NCBI Taxonomy" id="1070528"/>
    <lineage>
        <taxon>unclassified sequences</taxon>
        <taxon>metagenomes</taxon>
        <taxon>organismal metagenomes</taxon>
    </lineage>
</organism>
<proteinExistence type="predicted"/>
<name>A0A6C0ANU2_9ZZZZ</name>
<protein>
    <recommendedName>
        <fullName evidence="2">Rhamnan synthesis protein F</fullName>
    </recommendedName>
</protein>